<evidence type="ECO:0000313" key="2">
    <source>
        <dbReference type="Proteomes" id="UP000192775"/>
    </source>
</evidence>
<accession>A0A1X9LGR1</accession>
<dbReference type="KEGG" id="cphy:B5808_03505"/>
<organism evidence="1 2">
    <name type="scientific">Cnuibacter physcomitrellae</name>
    <dbReference type="NCBI Taxonomy" id="1619308"/>
    <lineage>
        <taxon>Bacteria</taxon>
        <taxon>Bacillati</taxon>
        <taxon>Actinomycetota</taxon>
        <taxon>Actinomycetes</taxon>
        <taxon>Micrococcales</taxon>
        <taxon>Microbacteriaceae</taxon>
        <taxon>Cnuibacter</taxon>
    </lineage>
</organism>
<dbReference type="RefSeq" id="WP_085018459.1">
    <property type="nucleotide sequence ID" value="NZ_BMHD01000001.1"/>
</dbReference>
<protein>
    <submittedName>
        <fullName evidence="1">Uncharacterized protein</fullName>
    </submittedName>
</protein>
<dbReference type="EMBL" id="CP020715">
    <property type="protein sequence ID" value="ARJ04395.1"/>
    <property type="molecule type" value="Genomic_DNA"/>
</dbReference>
<proteinExistence type="predicted"/>
<evidence type="ECO:0000313" key="1">
    <source>
        <dbReference type="EMBL" id="ARJ04395.1"/>
    </source>
</evidence>
<reference evidence="1 2" key="1">
    <citation type="submission" date="2017-04" db="EMBL/GenBank/DDBJ databases">
        <authorList>
            <person name="Afonso C.L."/>
            <person name="Miller P.J."/>
            <person name="Scott M.A."/>
            <person name="Spackman E."/>
            <person name="Goraichik I."/>
            <person name="Dimitrov K.M."/>
            <person name="Suarez D.L."/>
            <person name="Swayne D.E."/>
        </authorList>
    </citation>
    <scope>NUCLEOTIDE SEQUENCE [LARGE SCALE GENOMIC DNA]</scope>
    <source>
        <strain evidence="2">XA(T)</strain>
    </source>
</reference>
<dbReference type="AlphaFoldDB" id="A0A1X9LGR1"/>
<dbReference type="Pfam" id="PF09656">
    <property type="entry name" value="PGPGW"/>
    <property type="match status" value="1"/>
</dbReference>
<dbReference type="Proteomes" id="UP000192775">
    <property type="component" value="Chromosome"/>
</dbReference>
<sequence>MDAGARRTAGNVAAGARRVAGGARERIRSVPAADRVYRTGVGVVGGGTVLLGLALIPLPGPGSLIALGGVALLGTEFEPARRVSVKANAAARRAAAAVKDRRARRREQA</sequence>
<keyword evidence="2" id="KW-1185">Reference proteome</keyword>
<name>A0A1X9LGR1_9MICO</name>
<dbReference type="STRING" id="1619308.B5808_03505"/>
<dbReference type="InterPro" id="IPR019099">
    <property type="entry name" value="Uncharacterised_PGPGW_TM"/>
</dbReference>
<gene>
    <name evidence="1" type="ORF">B5808_03505</name>
</gene>